<dbReference type="InterPro" id="IPR006527">
    <property type="entry name" value="F-box-assoc_dom_typ1"/>
</dbReference>
<protein>
    <recommendedName>
        <fullName evidence="1">F-box domain-containing protein</fullName>
    </recommendedName>
</protein>
<sequence>MSDVPSVLFHEILRRLPAESLLRFRAVCKGWRRLIDHPSFIRTHASNQSSSTTLLIRNSIGTRFCSLTLDSLNYKDAEQTIDVTPVKAVYCTGVPRATALPVPSCNGLILNSHYRTNKTWVIWNPLTRTFHELPEPDIETGLMGSGIGYDSASDDYKVVRIDRLFRHGKSVYQTSVYSLKMESWRIIKDCPYDISWVGPTRGIFLGGAIHWLSLHDIIIALDLETEEYREFSMPVLPPNSKELFETRLDVLGGCLVMSFYYLIPRMEGWMMKDYGDEKSWVKLFSFGGIGSIGIRLKPLAYFKNKGRVFMQRDEEFFWLDIKNHSAKK</sequence>
<accession>A0A022QDH1</accession>
<dbReference type="AlphaFoldDB" id="A0A022QDH1"/>
<dbReference type="NCBIfam" id="TIGR01640">
    <property type="entry name" value="F_box_assoc_1"/>
    <property type="match status" value="1"/>
</dbReference>
<dbReference type="SUPFAM" id="SSF81383">
    <property type="entry name" value="F-box domain"/>
    <property type="match status" value="1"/>
</dbReference>
<dbReference type="Gene3D" id="1.20.1280.50">
    <property type="match status" value="1"/>
</dbReference>
<dbReference type="CDD" id="cd22157">
    <property type="entry name" value="F-box_AtFBW1-like"/>
    <property type="match status" value="1"/>
</dbReference>
<dbReference type="PANTHER" id="PTHR31672:SF13">
    <property type="entry name" value="F-BOX PROTEIN CPR30-LIKE"/>
    <property type="match status" value="1"/>
</dbReference>
<organism evidence="2 3">
    <name type="scientific">Erythranthe guttata</name>
    <name type="common">Yellow monkey flower</name>
    <name type="synonym">Mimulus guttatus</name>
    <dbReference type="NCBI Taxonomy" id="4155"/>
    <lineage>
        <taxon>Eukaryota</taxon>
        <taxon>Viridiplantae</taxon>
        <taxon>Streptophyta</taxon>
        <taxon>Embryophyta</taxon>
        <taxon>Tracheophyta</taxon>
        <taxon>Spermatophyta</taxon>
        <taxon>Magnoliopsida</taxon>
        <taxon>eudicotyledons</taxon>
        <taxon>Gunneridae</taxon>
        <taxon>Pentapetalae</taxon>
        <taxon>asterids</taxon>
        <taxon>lamiids</taxon>
        <taxon>Lamiales</taxon>
        <taxon>Phrymaceae</taxon>
        <taxon>Erythranthe</taxon>
    </lineage>
</organism>
<dbReference type="EMBL" id="KI632003">
    <property type="protein sequence ID" value="EYU25323.1"/>
    <property type="molecule type" value="Genomic_DNA"/>
</dbReference>
<feature type="non-terminal residue" evidence="2">
    <location>
        <position position="328"/>
    </location>
</feature>
<feature type="domain" description="F-box" evidence="1">
    <location>
        <begin position="1"/>
        <end position="44"/>
    </location>
</feature>
<dbReference type="eggNOG" id="ENOG502QVMN">
    <property type="taxonomic scope" value="Eukaryota"/>
</dbReference>
<reference evidence="2 3" key="1">
    <citation type="journal article" date="2013" name="Proc. Natl. Acad. Sci. U.S.A.">
        <title>Fine-scale variation in meiotic recombination in Mimulus inferred from population shotgun sequencing.</title>
        <authorList>
            <person name="Hellsten U."/>
            <person name="Wright K.M."/>
            <person name="Jenkins J."/>
            <person name="Shu S."/>
            <person name="Yuan Y."/>
            <person name="Wessler S.R."/>
            <person name="Schmutz J."/>
            <person name="Willis J.H."/>
            <person name="Rokhsar D.S."/>
        </authorList>
    </citation>
    <scope>NUCLEOTIDE SEQUENCE [LARGE SCALE GENOMIC DNA]</scope>
    <source>
        <strain evidence="3">cv. DUN x IM62</strain>
    </source>
</reference>
<dbReference type="InterPro" id="IPR017451">
    <property type="entry name" value="F-box-assoc_interact_dom"/>
</dbReference>
<dbReference type="Proteomes" id="UP000030748">
    <property type="component" value="Unassembled WGS sequence"/>
</dbReference>
<keyword evidence="3" id="KW-1185">Reference proteome</keyword>
<dbReference type="PANTHER" id="PTHR31672">
    <property type="entry name" value="BNACNNG10540D PROTEIN"/>
    <property type="match status" value="1"/>
</dbReference>
<dbReference type="InterPro" id="IPR001810">
    <property type="entry name" value="F-box_dom"/>
</dbReference>
<evidence type="ECO:0000313" key="3">
    <source>
        <dbReference type="Proteomes" id="UP000030748"/>
    </source>
</evidence>
<dbReference type="SMART" id="SM00256">
    <property type="entry name" value="FBOX"/>
    <property type="match status" value="1"/>
</dbReference>
<dbReference type="InterPro" id="IPR036047">
    <property type="entry name" value="F-box-like_dom_sf"/>
</dbReference>
<evidence type="ECO:0000259" key="1">
    <source>
        <dbReference type="PROSITE" id="PS50181"/>
    </source>
</evidence>
<dbReference type="Pfam" id="PF07734">
    <property type="entry name" value="FBA_1"/>
    <property type="match status" value="1"/>
</dbReference>
<dbReference type="Pfam" id="PF00646">
    <property type="entry name" value="F-box"/>
    <property type="match status" value="1"/>
</dbReference>
<name>A0A022QDH1_ERYGU</name>
<dbReference type="InterPro" id="IPR050796">
    <property type="entry name" value="SCF_F-box_component"/>
</dbReference>
<dbReference type="STRING" id="4155.A0A022QDH1"/>
<proteinExistence type="predicted"/>
<evidence type="ECO:0000313" key="2">
    <source>
        <dbReference type="EMBL" id="EYU25323.1"/>
    </source>
</evidence>
<gene>
    <name evidence="2" type="ORF">MIMGU_mgv1a024692mg</name>
</gene>
<dbReference type="PROSITE" id="PS50181">
    <property type="entry name" value="FBOX"/>
    <property type="match status" value="1"/>
</dbReference>